<proteinExistence type="predicted"/>
<feature type="region of interest" description="Disordered" evidence="1">
    <location>
        <begin position="1"/>
        <end position="92"/>
    </location>
</feature>
<name>A0A385PQV1_9PAPI</name>
<reference evidence="2" key="1">
    <citation type="journal article" date="2018" name="Nat. Med.">
        <title>Expanded skin virome in DOCK8-deficient patients.</title>
        <authorList>
            <consortium name="NISC Comparative Sequencing Program"/>
            <person name="Tirosh O."/>
            <person name="Conlan S."/>
            <person name="Deming C."/>
            <person name="Lee-Lin S.Q."/>
            <person name="Huang X."/>
            <person name="Su H.C."/>
            <person name="Freeman A.F."/>
            <person name="Segre J.A."/>
            <person name="Kong H.H."/>
        </authorList>
    </citation>
    <scope>NUCLEOTIDE SEQUENCE</scope>
    <source>
        <strain evidence="2">HPV-mSK_165</strain>
    </source>
</reference>
<accession>A0A385PQV1</accession>
<sequence length="127" mass="14336">MKLLLPPSALQGLTLQPPTRTPPTFPQPPKSPYPPPRKAPDDSKGRRSGQVPGRKLLFEDDVDDNKENLPPTSSRPPLQKEEDEEEEETNINSLPQLLKKLGQDIDQFQENIFHDLSALKRRLGIPQ</sequence>
<organism evidence="2">
    <name type="scientific">Human papillomavirus</name>
    <dbReference type="NCBI Taxonomy" id="10566"/>
    <lineage>
        <taxon>Viruses</taxon>
        <taxon>Monodnaviria</taxon>
        <taxon>Shotokuvirae</taxon>
        <taxon>Cossaviricota</taxon>
        <taxon>Papovaviricetes</taxon>
        <taxon>Zurhausenvirales</taxon>
        <taxon>Papillomaviridae</taxon>
    </lineage>
</organism>
<evidence type="ECO:0000256" key="1">
    <source>
        <dbReference type="SAM" id="MobiDB-lite"/>
    </source>
</evidence>
<dbReference type="EMBL" id="MH777307">
    <property type="protein sequence ID" value="AYA94302.1"/>
    <property type="molecule type" value="Genomic_DNA"/>
</dbReference>
<evidence type="ECO:0000313" key="2">
    <source>
        <dbReference type="EMBL" id="AYA94302.1"/>
    </source>
</evidence>
<feature type="compositionally biased region" description="Pro residues" evidence="1">
    <location>
        <begin position="19"/>
        <end position="37"/>
    </location>
</feature>
<protein>
    <submittedName>
        <fullName evidence="2">E4 protein</fullName>
    </submittedName>
</protein>